<dbReference type="Proteomes" id="UP000272400">
    <property type="component" value="Unassembled WGS sequence"/>
</dbReference>
<dbReference type="EMBL" id="RJKE01000001">
    <property type="protein sequence ID" value="ROO87802.1"/>
    <property type="molecule type" value="Genomic_DNA"/>
</dbReference>
<feature type="compositionally biased region" description="Polar residues" evidence="1">
    <location>
        <begin position="11"/>
        <end position="20"/>
    </location>
</feature>
<feature type="region of interest" description="Disordered" evidence="1">
    <location>
        <begin position="1"/>
        <end position="38"/>
    </location>
</feature>
<protein>
    <submittedName>
        <fullName evidence="2">Uncharacterized protein</fullName>
    </submittedName>
</protein>
<comment type="caution">
    <text evidence="2">The sequence shown here is derived from an EMBL/GenBank/DDBJ whole genome shotgun (WGS) entry which is preliminary data.</text>
</comment>
<accession>A0A3N1D2R4</accession>
<proteinExistence type="predicted"/>
<reference evidence="2 3" key="1">
    <citation type="submission" date="2018-11" db="EMBL/GenBank/DDBJ databases">
        <title>Sequencing the genomes of 1000 actinobacteria strains.</title>
        <authorList>
            <person name="Klenk H.-P."/>
        </authorList>
    </citation>
    <scope>NUCLEOTIDE SEQUENCE [LARGE SCALE GENOMIC DNA]</scope>
    <source>
        <strain evidence="2 3">DSM 44254</strain>
    </source>
</reference>
<dbReference type="AlphaFoldDB" id="A0A3N1D2R4"/>
<gene>
    <name evidence="2" type="ORF">EDD29_5444</name>
</gene>
<organism evidence="2 3">
    <name type="scientific">Actinocorallia herbida</name>
    <dbReference type="NCBI Taxonomy" id="58109"/>
    <lineage>
        <taxon>Bacteria</taxon>
        <taxon>Bacillati</taxon>
        <taxon>Actinomycetota</taxon>
        <taxon>Actinomycetes</taxon>
        <taxon>Streptosporangiales</taxon>
        <taxon>Thermomonosporaceae</taxon>
        <taxon>Actinocorallia</taxon>
    </lineage>
</organism>
<keyword evidence="3" id="KW-1185">Reference proteome</keyword>
<evidence type="ECO:0000256" key="1">
    <source>
        <dbReference type="SAM" id="MobiDB-lite"/>
    </source>
</evidence>
<sequence length="91" mass="9683">MGNGGDARAETSGSYLSVNRQELPPGATMSLTAPPPSVDPAADATVLGTFGYRQELHRSMGRYSQKPVSVSTLIQSVSCSPWSRVTFCFSK</sequence>
<evidence type="ECO:0000313" key="3">
    <source>
        <dbReference type="Proteomes" id="UP000272400"/>
    </source>
</evidence>
<name>A0A3N1D2R4_9ACTN</name>
<evidence type="ECO:0000313" key="2">
    <source>
        <dbReference type="EMBL" id="ROO87802.1"/>
    </source>
</evidence>